<reference evidence="3 4" key="2">
    <citation type="submission" date="2013-02" db="EMBL/GenBank/DDBJ databases">
        <title>The Genome Sequence of Plasmodium falciparum Tanzania (2000708).</title>
        <authorList>
            <consortium name="The Broad Institute Genome Sequencing Platform"/>
            <consortium name="The Broad Institute Genome Sequencing Center for Infectious Disease"/>
            <person name="Neafsey D."/>
            <person name="Cheeseman I."/>
            <person name="Volkman S."/>
            <person name="Adams J."/>
            <person name="Walker B."/>
            <person name="Young S.K."/>
            <person name="Zeng Q."/>
            <person name="Gargeya S."/>
            <person name="Fitzgerald M."/>
            <person name="Haas B."/>
            <person name="Abouelleil A."/>
            <person name="Alvarado L."/>
            <person name="Arachchi H.M."/>
            <person name="Berlin A.M."/>
            <person name="Chapman S.B."/>
            <person name="Dewar J."/>
            <person name="Goldberg J."/>
            <person name="Griggs A."/>
            <person name="Gujja S."/>
            <person name="Hansen M."/>
            <person name="Howarth C."/>
            <person name="Imamovic A."/>
            <person name="Larimer J."/>
            <person name="McCowan C."/>
            <person name="Murphy C."/>
            <person name="Neiman D."/>
            <person name="Pearson M."/>
            <person name="Priest M."/>
            <person name="Roberts A."/>
            <person name="Saif S."/>
            <person name="Shea T."/>
            <person name="Sisk P."/>
            <person name="Sykes S."/>
            <person name="Wortman J."/>
            <person name="Nusbaum C."/>
            <person name="Birren B."/>
        </authorList>
    </citation>
    <scope>NUCLEOTIDE SEQUENCE [LARGE SCALE GENOMIC DNA]</scope>
    <source>
        <strain evidence="4">Tanzania (2000708)</strain>
    </source>
</reference>
<organism evidence="3 4">
    <name type="scientific">Plasmodium falciparum Tanzania</name>
    <name type="common">2000708</name>
    <dbReference type="NCBI Taxonomy" id="1036725"/>
    <lineage>
        <taxon>Eukaryota</taxon>
        <taxon>Sar</taxon>
        <taxon>Alveolata</taxon>
        <taxon>Apicomplexa</taxon>
        <taxon>Aconoidasida</taxon>
        <taxon>Haemosporida</taxon>
        <taxon>Plasmodiidae</taxon>
        <taxon>Plasmodium</taxon>
        <taxon>Plasmodium (Laverania)</taxon>
    </lineage>
</organism>
<feature type="chain" id="PRO_5001540310" evidence="2">
    <location>
        <begin position="24"/>
        <end position="109"/>
    </location>
</feature>
<gene>
    <name evidence="3" type="ORF">PFTANZ_01928</name>
</gene>
<accession>A0A024WA47</accession>
<evidence type="ECO:0000256" key="1">
    <source>
        <dbReference type="SAM" id="MobiDB-lite"/>
    </source>
</evidence>
<evidence type="ECO:0000313" key="3">
    <source>
        <dbReference type="EMBL" id="ETW37375.1"/>
    </source>
</evidence>
<name>A0A024WA47_PLAFA</name>
<dbReference type="OrthoDB" id="371209at2759"/>
<sequence length="109" mass="13000">MCFLKYFIFSLIWIFLYNEKAKDNSFLMNHNKREYNVPNGRILRLDTPEPWGDSETYEVVTKDKHGNLITTVFNKNAEALYFYINKKKPKEKNSSKPKNSKMRKKGQNN</sequence>
<protein>
    <submittedName>
        <fullName evidence="3">Uncharacterized protein</fullName>
    </submittedName>
</protein>
<reference evidence="3 4" key="1">
    <citation type="submission" date="2013-02" db="EMBL/GenBank/DDBJ databases">
        <title>The Genome Annotation of Plasmodium falciparum Tanzania (2000708).</title>
        <authorList>
            <consortium name="The Broad Institute Genome Sequencing Platform"/>
            <consortium name="The Broad Institute Genome Sequencing Center for Infectious Disease"/>
            <person name="Neafsey D."/>
            <person name="Hoffman S."/>
            <person name="Volkman S."/>
            <person name="Rosenthal P."/>
            <person name="Walker B."/>
            <person name="Young S.K."/>
            <person name="Zeng Q."/>
            <person name="Gargeya S."/>
            <person name="Fitzgerald M."/>
            <person name="Haas B."/>
            <person name="Abouelleil A."/>
            <person name="Allen A.W."/>
            <person name="Alvarado L."/>
            <person name="Arachchi H.M."/>
            <person name="Berlin A.M."/>
            <person name="Chapman S.B."/>
            <person name="Gainer-Dewar J."/>
            <person name="Goldberg J."/>
            <person name="Griggs A."/>
            <person name="Gujja S."/>
            <person name="Hansen M."/>
            <person name="Howarth C."/>
            <person name="Imamovic A."/>
            <person name="Ireland A."/>
            <person name="Larimer J."/>
            <person name="McCowan C."/>
            <person name="Murphy C."/>
            <person name="Pearson M."/>
            <person name="Poon T.W."/>
            <person name="Priest M."/>
            <person name="Roberts A."/>
            <person name="Saif S."/>
            <person name="Shea T."/>
            <person name="Sisk P."/>
            <person name="Sykes S."/>
            <person name="Wortman J."/>
            <person name="Nusbaum C."/>
            <person name="Birren B."/>
        </authorList>
    </citation>
    <scope>NUCLEOTIDE SEQUENCE [LARGE SCALE GENOMIC DNA]</scope>
    <source>
        <strain evidence="4">Tanzania (2000708)</strain>
    </source>
</reference>
<evidence type="ECO:0000256" key="2">
    <source>
        <dbReference type="SAM" id="SignalP"/>
    </source>
</evidence>
<dbReference type="AlphaFoldDB" id="A0A024WA47"/>
<feature type="compositionally biased region" description="Basic residues" evidence="1">
    <location>
        <begin position="98"/>
        <end position="109"/>
    </location>
</feature>
<proteinExistence type="predicted"/>
<evidence type="ECO:0000313" key="4">
    <source>
        <dbReference type="Proteomes" id="UP000030708"/>
    </source>
</evidence>
<feature type="region of interest" description="Disordered" evidence="1">
    <location>
        <begin position="88"/>
        <end position="109"/>
    </location>
</feature>
<dbReference type="Proteomes" id="UP000030708">
    <property type="component" value="Unassembled WGS sequence"/>
</dbReference>
<dbReference type="eggNOG" id="ENOG502QXYR">
    <property type="taxonomic scope" value="Eukaryota"/>
</dbReference>
<dbReference type="EMBL" id="KI926368">
    <property type="protein sequence ID" value="ETW37375.1"/>
    <property type="molecule type" value="Genomic_DNA"/>
</dbReference>
<keyword evidence="2" id="KW-0732">Signal</keyword>
<feature type="signal peptide" evidence="2">
    <location>
        <begin position="1"/>
        <end position="23"/>
    </location>
</feature>